<accession>A0ABP8AZY9</accession>
<dbReference type="EMBL" id="BAABAQ010000006">
    <property type="protein sequence ID" value="GAA4194765.1"/>
    <property type="molecule type" value="Genomic_DNA"/>
</dbReference>
<sequence length="94" mass="10957">MVSWDYPPRCLSPHVLPARSHCEELTWHPPRGDGQARVVRWTCDCGALFYELCQAGGLRFIRRTRRDHSIDESDRWQAREADAMWIALLHGLAR</sequence>
<dbReference type="Proteomes" id="UP001501251">
    <property type="component" value="Unassembled WGS sequence"/>
</dbReference>
<evidence type="ECO:0000313" key="1">
    <source>
        <dbReference type="EMBL" id="GAA4194765.1"/>
    </source>
</evidence>
<proteinExistence type="predicted"/>
<gene>
    <name evidence="1" type="ORF">GCM10022252_39650</name>
</gene>
<organism evidence="1 2">
    <name type="scientific">Streptosporangium oxazolinicum</name>
    <dbReference type="NCBI Taxonomy" id="909287"/>
    <lineage>
        <taxon>Bacteria</taxon>
        <taxon>Bacillati</taxon>
        <taxon>Actinomycetota</taxon>
        <taxon>Actinomycetes</taxon>
        <taxon>Streptosporangiales</taxon>
        <taxon>Streptosporangiaceae</taxon>
        <taxon>Streptosporangium</taxon>
    </lineage>
</organism>
<comment type="caution">
    <text evidence="1">The sequence shown here is derived from an EMBL/GenBank/DDBJ whole genome shotgun (WGS) entry which is preliminary data.</text>
</comment>
<keyword evidence="2" id="KW-1185">Reference proteome</keyword>
<reference evidence="2" key="1">
    <citation type="journal article" date="2019" name="Int. J. Syst. Evol. Microbiol.">
        <title>The Global Catalogue of Microorganisms (GCM) 10K type strain sequencing project: providing services to taxonomists for standard genome sequencing and annotation.</title>
        <authorList>
            <consortium name="The Broad Institute Genomics Platform"/>
            <consortium name="The Broad Institute Genome Sequencing Center for Infectious Disease"/>
            <person name="Wu L."/>
            <person name="Ma J."/>
        </authorList>
    </citation>
    <scope>NUCLEOTIDE SEQUENCE [LARGE SCALE GENOMIC DNA]</scope>
    <source>
        <strain evidence="2">JCM 17388</strain>
    </source>
</reference>
<name>A0ABP8AZY9_9ACTN</name>
<evidence type="ECO:0000313" key="2">
    <source>
        <dbReference type="Proteomes" id="UP001501251"/>
    </source>
</evidence>
<protein>
    <submittedName>
        <fullName evidence="1">Uncharacterized protein</fullName>
    </submittedName>
</protein>